<dbReference type="EMBL" id="JAAAPO010000005">
    <property type="protein sequence ID" value="NBC37346.1"/>
    <property type="molecule type" value="Genomic_DNA"/>
</dbReference>
<feature type="compositionally biased region" description="Polar residues" evidence="1">
    <location>
        <begin position="112"/>
        <end position="121"/>
    </location>
</feature>
<name>A0ABW9XFR1_9SPHN</name>
<feature type="region of interest" description="Disordered" evidence="1">
    <location>
        <begin position="111"/>
        <end position="181"/>
    </location>
</feature>
<evidence type="ECO:0000313" key="2">
    <source>
        <dbReference type="EMBL" id="NBC37346.1"/>
    </source>
</evidence>
<feature type="compositionally biased region" description="Basic and acidic residues" evidence="1">
    <location>
        <begin position="122"/>
        <end position="133"/>
    </location>
</feature>
<proteinExistence type="predicted"/>
<feature type="compositionally biased region" description="Polar residues" evidence="1">
    <location>
        <begin position="134"/>
        <end position="146"/>
    </location>
</feature>
<dbReference type="Proteomes" id="UP000753724">
    <property type="component" value="Unassembled WGS sequence"/>
</dbReference>
<organism evidence="2 3">
    <name type="scientific">Novosphingobium ovatum</name>
    <dbReference type="NCBI Taxonomy" id="1908523"/>
    <lineage>
        <taxon>Bacteria</taxon>
        <taxon>Pseudomonadati</taxon>
        <taxon>Pseudomonadota</taxon>
        <taxon>Alphaproteobacteria</taxon>
        <taxon>Sphingomonadales</taxon>
        <taxon>Sphingomonadaceae</taxon>
        <taxon>Novosphingobium</taxon>
    </lineage>
</organism>
<accession>A0ABW9XFR1</accession>
<sequence>MSGFIALHREAFSHPVLKDADRFRAWFWLVAHAAWKPTRHDARGRTITVERGQICAGREHLAKEWKWSPSAVERFLTRLETEQMIERETGQGKTIITICNYDKYQDFGAETEQLSGQQTGQKSDRNRTTKEQGKQGNNNPSDTSYPQDLERAPLPDAHSDEIPAKPKRKPPIKRTAGVDHPLPADWQPILTLDAQTTVDGWPPGMFDKQLAAFRDHAADKGRMSKDWQAAFRTWIRNAKIWTPANDQRPQAHRGIPARPQRVDGAIAALDRELHRTGAIPDEWR</sequence>
<feature type="compositionally biased region" description="Basic and acidic residues" evidence="1">
    <location>
        <begin position="148"/>
        <end position="164"/>
    </location>
</feature>
<protein>
    <submittedName>
        <fullName evidence="2">Uncharacterized protein</fullName>
    </submittedName>
</protein>
<comment type="caution">
    <text evidence="2">The sequence shown here is derived from an EMBL/GenBank/DDBJ whole genome shotgun (WGS) entry which is preliminary data.</text>
</comment>
<evidence type="ECO:0000256" key="1">
    <source>
        <dbReference type="SAM" id="MobiDB-lite"/>
    </source>
</evidence>
<reference evidence="3" key="1">
    <citation type="submission" date="2020-01" db="EMBL/GenBank/DDBJ databases">
        <title>Sphingomonas sp. strain CSW-10.</title>
        <authorList>
            <person name="Chen W.-M."/>
        </authorList>
    </citation>
    <scope>NUCLEOTIDE SEQUENCE [LARGE SCALE GENOMIC DNA]</scope>
    <source>
        <strain evidence="3">FSY-8</strain>
    </source>
</reference>
<evidence type="ECO:0000313" key="3">
    <source>
        <dbReference type="Proteomes" id="UP000753724"/>
    </source>
</evidence>
<dbReference type="RefSeq" id="WP_161719341.1">
    <property type="nucleotide sequence ID" value="NZ_JAAAPO010000005.1"/>
</dbReference>
<gene>
    <name evidence="2" type="ORF">GTZ99_12375</name>
</gene>
<keyword evidence="3" id="KW-1185">Reference proteome</keyword>